<dbReference type="AlphaFoldDB" id="A0A430ASX0"/>
<dbReference type="OrthoDB" id="9955646at2"/>
<sequence length="75" mass="8339">MAFLRMINTKEVTVKEFSDVSKVVVKTAEGDVTADELLDLFELITHPKATSIEIHHARGTTSLPVSLWQISTIDL</sequence>
<organism evidence="1 2">
    <name type="scientific">Vagococcus acidifermentans</name>
    <dbReference type="NCBI Taxonomy" id="564710"/>
    <lineage>
        <taxon>Bacteria</taxon>
        <taxon>Bacillati</taxon>
        <taxon>Bacillota</taxon>
        <taxon>Bacilli</taxon>
        <taxon>Lactobacillales</taxon>
        <taxon>Enterococcaceae</taxon>
        <taxon>Vagococcus</taxon>
    </lineage>
</organism>
<proteinExistence type="predicted"/>
<protein>
    <submittedName>
        <fullName evidence="1">Uncharacterized protein</fullName>
    </submittedName>
</protein>
<dbReference type="RefSeq" id="WP_126813905.1">
    <property type="nucleotide sequence ID" value="NZ_NGKC01000009.1"/>
</dbReference>
<reference evidence="1 2" key="1">
    <citation type="submission" date="2017-05" db="EMBL/GenBank/DDBJ databases">
        <title>Vagococcus spp. assemblies.</title>
        <authorList>
            <person name="Gulvik C.A."/>
        </authorList>
    </citation>
    <scope>NUCLEOTIDE SEQUENCE [LARGE SCALE GENOMIC DNA]</scope>
    <source>
        <strain evidence="1 2">LMG 24798</strain>
    </source>
</reference>
<evidence type="ECO:0000313" key="1">
    <source>
        <dbReference type="EMBL" id="RSU11147.1"/>
    </source>
</evidence>
<name>A0A430ASX0_9ENTE</name>
<keyword evidence="2" id="KW-1185">Reference proteome</keyword>
<evidence type="ECO:0000313" key="2">
    <source>
        <dbReference type="Proteomes" id="UP000286773"/>
    </source>
</evidence>
<accession>A0A430ASX0</accession>
<gene>
    <name evidence="1" type="ORF">CBF27_08580</name>
</gene>
<dbReference type="Proteomes" id="UP000286773">
    <property type="component" value="Unassembled WGS sequence"/>
</dbReference>
<comment type="caution">
    <text evidence="1">The sequence shown here is derived from an EMBL/GenBank/DDBJ whole genome shotgun (WGS) entry which is preliminary data.</text>
</comment>
<dbReference type="EMBL" id="NGKC01000009">
    <property type="protein sequence ID" value="RSU11147.1"/>
    <property type="molecule type" value="Genomic_DNA"/>
</dbReference>